<organism evidence="1 2">
    <name type="scientific">Pyrobaculum arsenaticum</name>
    <dbReference type="NCBI Taxonomy" id="121277"/>
    <lineage>
        <taxon>Archaea</taxon>
        <taxon>Thermoproteota</taxon>
        <taxon>Thermoprotei</taxon>
        <taxon>Thermoproteales</taxon>
        <taxon>Thermoproteaceae</taxon>
        <taxon>Pyrobaculum</taxon>
    </lineage>
</organism>
<dbReference type="GeneID" id="5054085"/>
<gene>
    <name evidence="1" type="ORF">HC235_01820</name>
</gene>
<comment type="caution">
    <text evidence="1">The sequence shown here is derived from an EMBL/GenBank/DDBJ whole genome shotgun (WGS) entry which is preliminary data.</text>
</comment>
<reference evidence="1 2" key="1">
    <citation type="journal article" date="2020" name="Nat. Commun.">
        <title>The structures of two archaeal type IV pili illuminate evolutionary relationships.</title>
        <authorList>
            <person name="Wang F."/>
            <person name="Baquero D.P."/>
            <person name="Su Z."/>
            <person name="Beltran L.C."/>
            <person name="Prangishvili D."/>
            <person name="Krupovic M."/>
            <person name="Egelman E.H."/>
        </authorList>
    </citation>
    <scope>NUCLEOTIDE SEQUENCE [LARGE SCALE GENOMIC DNA]</scope>
    <source>
        <strain evidence="1 2">2GA</strain>
    </source>
</reference>
<name>A0A7L4P7E5_9CREN</name>
<dbReference type="OMA" id="DPHGNFV"/>
<dbReference type="Proteomes" id="UP000554766">
    <property type="component" value="Unassembled WGS sequence"/>
</dbReference>
<sequence length="301" mass="33550">MSNLLLVLLWLSPDKISREVKSKVASVGTAYTADAVNQVVKALYETYTHVDTVLVFGPDLNGAGELIVEALRGACNDALRVPCEYVKSLNAAVVDLRWRSEAELKAAVEALYKPREAPARPRREVPMAMPSRRLPHPAPHVIYDVDLEALRAKAVDYILTYGLETEDVLYNVLVLQRGPGGAYTAGPCDLAEGWPCGLDKADVLLATPAYVKKSDLEKISVNPSIFLRTAYDPHGNFVLADRLYHYDRRGVLLRALELTEANLRREAQKLLPDHAFYLGKEYAAKRLLKEKYVQDSWEGNT</sequence>
<keyword evidence="2" id="KW-1185">Reference proteome</keyword>
<evidence type="ECO:0000313" key="1">
    <source>
        <dbReference type="EMBL" id="NYR14722.1"/>
    </source>
</evidence>
<dbReference type="AlphaFoldDB" id="A0A7L4P7E5"/>
<proteinExistence type="predicted"/>
<dbReference type="RefSeq" id="WP_011900241.1">
    <property type="nucleotide sequence ID" value="NZ_JAAVJF010000001.1"/>
</dbReference>
<accession>A0A7L4P7E5</accession>
<dbReference type="EMBL" id="JAAVJF010000001">
    <property type="protein sequence ID" value="NYR14722.1"/>
    <property type="molecule type" value="Genomic_DNA"/>
</dbReference>
<evidence type="ECO:0000313" key="2">
    <source>
        <dbReference type="Proteomes" id="UP000554766"/>
    </source>
</evidence>
<protein>
    <submittedName>
        <fullName evidence="1">Thymidylate synthase</fullName>
    </submittedName>
</protein>